<proteinExistence type="predicted"/>
<protein>
    <submittedName>
        <fullName evidence="1">N-acetylglucosaminyl deacetylase, LmbE family</fullName>
    </submittedName>
</protein>
<name>A0A1K2I0V8_9HYPH</name>
<dbReference type="Gene3D" id="3.40.50.10320">
    <property type="entry name" value="LmbE-like"/>
    <property type="match status" value="1"/>
</dbReference>
<dbReference type="STRING" id="665118.SAMN02983003_3007"/>
<dbReference type="PANTHER" id="PTHR12993:SF11">
    <property type="entry name" value="N-ACETYLGLUCOSAMINYL-PHOSPHATIDYLINOSITOL DE-N-ACETYLASE"/>
    <property type="match status" value="1"/>
</dbReference>
<accession>A0A1K2I0V8</accession>
<dbReference type="Pfam" id="PF02585">
    <property type="entry name" value="PIG-L"/>
    <property type="match status" value="1"/>
</dbReference>
<evidence type="ECO:0000313" key="1">
    <source>
        <dbReference type="EMBL" id="SFZ85835.1"/>
    </source>
</evidence>
<dbReference type="InterPro" id="IPR003737">
    <property type="entry name" value="GlcNAc_PI_deacetylase-related"/>
</dbReference>
<sequence>MGSGLRVLALGAHPDDVEIYMFGALSAWSVAGATVTIAIATDGAKGGTGDPAEMSRTRKREAAEAAALLGVAPRFLDFPDGALVPDAGLVGGLKGLIGEVLPDIIVTHAGNDYHGDHRALSEAVGIAASFTAPVIHADNLRGVGFAPTHYVDITAHAEMKARAIRAHASQDPERFVVATGLLNRFRAAQANGGETEQAEAYRFEPIFPFVDIRALLPPAPQVRPVRNRNIAT</sequence>
<dbReference type="AlphaFoldDB" id="A0A1K2I0V8"/>
<evidence type="ECO:0000313" key="2">
    <source>
        <dbReference type="Proteomes" id="UP000183447"/>
    </source>
</evidence>
<dbReference type="PANTHER" id="PTHR12993">
    <property type="entry name" value="N-ACETYLGLUCOSAMINYL-PHOSPHATIDYLINOSITOL DE-N-ACETYLASE-RELATED"/>
    <property type="match status" value="1"/>
</dbReference>
<gene>
    <name evidence="1" type="ORF">SAMN02983003_3007</name>
</gene>
<keyword evidence="2" id="KW-1185">Reference proteome</keyword>
<dbReference type="SUPFAM" id="SSF102588">
    <property type="entry name" value="LmbE-like"/>
    <property type="match status" value="1"/>
</dbReference>
<dbReference type="InterPro" id="IPR024078">
    <property type="entry name" value="LmbE-like_dom_sf"/>
</dbReference>
<reference evidence="1 2" key="1">
    <citation type="submission" date="2016-11" db="EMBL/GenBank/DDBJ databases">
        <authorList>
            <person name="Jaros S."/>
            <person name="Januszkiewicz K."/>
            <person name="Wedrychowicz H."/>
        </authorList>
    </citation>
    <scope>NUCLEOTIDE SEQUENCE [LARGE SCALE GENOMIC DNA]</scope>
    <source>
        <strain evidence="1 2">ATCC 23634</strain>
    </source>
</reference>
<dbReference type="Proteomes" id="UP000183447">
    <property type="component" value="Unassembled WGS sequence"/>
</dbReference>
<dbReference type="GO" id="GO:0016811">
    <property type="term" value="F:hydrolase activity, acting on carbon-nitrogen (but not peptide) bonds, in linear amides"/>
    <property type="evidence" value="ECO:0007669"/>
    <property type="project" value="TreeGrafter"/>
</dbReference>
<organism evidence="1 2">
    <name type="scientific">Devosia enhydra</name>
    <dbReference type="NCBI Taxonomy" id="665118"/>
    <lineage>
        <taxon>Bacteria</taxon>
        <taxon>Pseudomonadati</taxon>
        <taxon>Pseudomonadota</taxon>
        <taxon>Alphaproteobacteria</taxon>
        <taxon>Hyphomicrobiales</taxon>
        <taxon>Devosiaceae</taxon>
        <taxon>Devosia</taxon>
    </lineage>
</organism>
<dbReference type="EMBL" id="FPKU01000003">
    <property type="protein sequence ID" value="SFZ85835.1"/>
    <property type="molecule type" value="Genomic_DNA"/>
</dbReference>